<proteinExistence type="predicted"/>
<organism evidence="3 4">
    <name type="scientific">Flexivirga alba</name>
    <dbReference type="NCBI Taxonomy" id="702742"/>
    <lineage>
        <taxon>Bacteria</taxon>
        <taxon>Bacillati</taxon>
        <taxon>Actinomycetota</taxon>
        <taxon>Actinomycetes</taxon>
        <taxon>Micrococcales</taxon>
        <taxon>Dermacoccaceae</taxon>
        <taxon>Flexivirga</taxon>
    </lineage>
</organism>
<accession>A0ABW2AGT7</accession>
<feature type="transmembrane region" description="Helical" evidence="2">
    <location>
        <begin position="167"/>
        <end position="191"/>
    </location>
</feature>
<keyword evidence="2" id="KW-0812">Transmembrane</keyword>
<keyword evidence="4" id="KW-1185">Reference proteome</keyword>
<evidence type="ECO:0008006" key="5">
    <source>
        <dbReference type="Google" id="ProtNLM"/>
    </source>
</evidence>
<comment type="caution">
    <text evidence="3">The sequence shown here is derived from an EMBL/GenBank/DDBJ whole genome shotgun (WGS) entry which is preliminary data.</text>
</comment>
<feature type="transmembrane region" description="Helical" evidence="2">
    <location>
        <begin position="77"/>
        <end position="99"/>
    </location>
</feature>
<sequence>MTDDDDRTREIHRDGDRYRPAGQGDSTPPSAYRPQQQQQPQQGGGAYPPAGGGYRPTGQAQPYAAPMLPTDRGSGGFPAAIIGAVVATIVAAASSYAGYQILKNHSSIDPTKPLGFITYHLNMLPWPSGGGSDLTTAFVVGVLIVLVISVLLMMAAAMSTRAGTGGFALFLAAWMASVIAGGVARPVAGVIARHGSSQNAAWQSDLNTGVLWGVMFGWVAALVLVIVHALRRKPVTR</sequence>
<protein>
    <recommendedName>
        <fullName evidence="5">Integral membrane protein</fullName>
    </recommendedName>
</protein>
<evidence type="ECO:0000256" key="2">
    <source>
        <dbReference type="SAM" id="Phobius"/>
    </source>
</evidence>
<reference evidence="4" key="1">
    <citation type="journal article" date="2019" name="Int. J. Syst. Evol. Microbiol.">
        <title>The Global Catalogue of Microorganisms (GCM) 10K type strain sequencing project: providing services to taxonomists for standard genome sequencing and annotation.</title>
        <authorList>
            <consortium name="The Broad Institute Genomics Platform"/>
            <consortium name="The Broad Institute Genome Sequencing Center for Infectious Disease"/>
            <person name="Wu L."/>
            <person name="Ma J."/>
        </authorList>
    </citation>
    <scope>NUCLEOTIDE SEQUENCE [LARGE SCALE GENOMIC DNA]</scope>
    <source>
        <strain evidence="4">CCUG 58127</strain>
    </source>
</reference>
<feature type="transmembrane region" description="Helical" evidence="2">
    <location>
        <begin position="211"/>
        <end position="230"/>
    </location>
</feature>
<keyword evidence="2" id="KW-1133">Transmembrane helix</keyword>
<evidence type="ECO:0000256" key="1">
    <source>
        <dbReference type="SAM" id="MobiDB-lite"/>
    </source>
</evidence>
<evidence type="ECO:0000313" key="3">
    <source>
        <dbReference type="EMBL" id="MFC6706041.1"/>
    </source>
</evidence>
<feature type="compositionally biased region" description="Low complexity" evidence="1">
    <location>
        <begin position="28"/>
        <end position="41"/>
    </location>
</feature>
<keyword evidence="2" id="KW-0472">Membrane</keyword>
<feature type="compositionally biased region" description="Gly residues" evidence="1">
    <location>
        <begin position="42"/>
        <end position="55"/>
    </location>
</feature>
<feature type="transmembrane region" description="Helical" evidence="2">
    <location>
        <begin position="134"/>
        <end position="155"/>
    </location>
</feature>
<feature type="compositionally biased region" description="Basic and acidic residues" evidence="1">
    <location>
        <begin position="1"/>
        <end position="19"/>
    </location>
</feature>
<dbReference type="Proteomes" id="UP001596298">
    <property type="component" value="Unassembled WGS sequence"/>
</dbReference>
<dbReference type="EMBL" id="JBHSWH010000001">
    <property type="protein sequence ID" value="MFC6706041.1"/>
    <property type="molecule type" value="Genomic_DNA"/>
</dbReference>
<name>A0ABW2AGT7_9MICO</name>
<evidence type="ECO:0000313" key="4">
    <source>
        <dbReference type="Proteomes" id="UP001596298"/>
    </source>
</evidence>
<dbReference type="RefSeq" id="WP_382401719.1">
    <property type="nucleotide sequence ID" value="NZ_JBHSWH010000001.1"/>
</dbReference>
<gene>
    <name evidence="3" type="ORF">ACFQDH_12415</name>
</gene>
<feature type="region of interest" description="Disordered" evidence="1">
    <location>
        <begin position="1"/>
        <end position="67"/>
    </location>
</feature>